<keyword evidence="2" id="KW-0677">Repeat</keyword>
<feature type="domain" description="Calx-beta" evidence="5">
    <location>
        <begin position="1090"/>
        <end position="1190"/>
    </location>
</feature>
<feature type="domain" description="Calx-beta" evidence="5">
    <location>
        <begin position="631"/>
        <end position="734"/>
    </location>
</feature>
<gene>
    <name evidence="6" type="ORF">GBAR_LOCUS17466</name>
</gene>
<evidence type="ECO:0000256" key="2">
    <source>
        <dbReference type="ARBA" id="ARBA00022737"/>
    </source>
</evidence>
<evidence type="ECO:0000256" key="4">
    <source>
        <dbReference type="ARBA" id="ARBA00023065"/>
    </source>
</evidence>
<keyword evidence="3" id="KW-0106">Calcium</keyword>
<dbReference type="InterPro" id="IPR051171">
    <property type="entry name" value="CaCA"/>
</dbReference>
<feature type="domain" description="Calx-beta" evidence="5">
    <location>
        <begin position="266"/>
        <end position="369"/>
    </location>
</feature>
<keyword evidence="4" id="KW-0406">Ion transport</keyword>
<keyword evidence="1" id="KW-0732">Signal</keyword>
<comment type="caution">
    <text evidence="6">The sequence shown here is derived from an EMBL/GenBank/DDBJ whole genome shotgun (WGS) entry which is preliminary data.</text>
</comment>
<feature type="domain" description="Calx-beta" evidence="5">
    <location>
        <begin position="387"/>
        <end position="499"/>
    </location>
</feature>
<dbReference type="InterPro" id="IPR003644">
    <property type="entry name" value="Calx_beta"/>
</dbReference>
<name>A0AA35SJN0_GEOBA</name>
<evidence type="ECO:0000259" key="5">
    <source>
        <dbReference type="SMART" id="SM00237"/>
    </source>
</evidence>
<evidence type="ECO:0000256" key="3">
    <source>
        <dbReference type="ARBA" id="ARBA00022837"/>
    </source>
</evidence>
<feature type="domain" description="Calx-beta" evidence="5">
    <location>
        <begin position="1203"/>
        <end position="1305"/>
    </location>
</feature>
<dbReference type="InterPro" id="IPR038081">
    <property type="entry name" value="CalX-like_sf"/>
</dbReference>
<dbReference type="GO" id="GO:0007154">
    <property type="term" value="P:cell communication"/>
    <property type="evidence" value="ECO:0007669"/>
    <property type="project" value="InterPro"/>
</dbReference>
<feature type="domain" description="Calx-beta" evidence="5">
    <location>
        <begin position="976"/>
        <end position="1077"/>
    </location>
</feature>
<feature type="domain" description="Calx-beta" evidence="5">
    <location>
        <begin position="146"/>
        <end position="251"/>
    </location>
</feature>
<feature type="domain" description="Calx-beta" evidence="5">
    <location>
        <begin position="860"/>
        <end position="962"/>
    </location>
</feature>
<dbReference type="PANTHER" id="PTHR11878">
    <property type="entry name" value="SODIUM/CALCIUM EXCHANGER"/>
    <property type="match status" value="1"/>
</dbReference>
<feature type="domain" description="Calx-beta" evidence="5">
    <location>
        <begin position="747"/>
        <end position="847"/>
    </location>
</feature>
<protein>
    <submittedName>
        <fullName evidence="6">Extracellular matrix protein FRAS1</fullName>
    </submittedName>
</protein>
<dbReference type="Pfam" id="PF03160">
    <property type="entry name" value="Calx-beta"/>
    <property type="match status" value="6"/>
</dbReference>
<reference evidence="6" key="1">
    <citation type="submission" date="2023-03" db="EMBL/GenBank/DDBJ databases">
        <authorList>
            <person name="Steffen K."/>
            <person name="Cardenas P."/>
        </authorList>
    </citation>
    <scope>NUCLEOTIDE SEQUENCE</scope>
</reference>
<dbReference type="Gene3D" id="2.60.40.2030">
    <property type="match status" value="11"/>
</dbReference>
<feature type="domain" description="Calx-beta" evidence="5">
    <location>
        <begin position="1319"/>
        <end position="1418"/>
    </location>
</feature>
<evidence type="ECO:0000256" key="1">
    <source>
        <dbReference type="ARBA" id="ARBA00022729"/>
    </source>
</evidence>
<keyword evidence="7" id="KW-1185">Reference proteome</keyword>
<dbReference type="GO" id="GO:0016020">
    <property type="term" value="C:membrane"/>
    <property type="evidence" value="ECO:0007669"/>
    <property type="project" value="InterPro"/>
</dbReference>
<keyword evidence="4" id="KW-0813">Transport</keyword>
<sequence length="1421" mass="151871">MNVEGPHDFTVQITAVSLPNSVTIESPSQQNAIIIDNDEVTVGFSQPTYTFPGGAGAVQLMLAVSGLLGVLECPVDVSIEYTDGPKAIVGMDYQPGQMTFTLSTSTANGDIISVPLDILSDTAVEGDHTFSVEVVDSDLVMPGQAATIEITDNDFAGVQMEYLVYTGSEGSSVEVCVLLSSLPADGLQWEIVVTLDVIDGLKAVAGQDFSPAMLTVTFPVSSTMGDTACADITITDDDALECSHDFTVAIASATLGTMFSPPLSQATVTILDNDNAGLTFTQQDFVVNEGDGTVDVCMELTPPPGGMECEVIATLSAAGDKAVIDEDWSINDLQITFTPSASPVTACSTFNIIEDDMVECNHTFTVSFESIANCVTDPPIVSSSPSATVIIEDNEVFTVDMRDGTLTVDEGVEDGTQQICLTLDITGGGSVQCPLTVTLGTTAGTANLLPDKEDYVPGPHTVIIPLGTLSGDSVCTDIEDFIVDDAILESTEDFTVEVVSVSPCGDVGTAPTTVVSITDNDELKAGFTNDVNVMLEEGNVETICVTVEGLTERPIDDIVVNVKEIIGDGADYSVSGSPLMFGASASSTNCVEDEELCFSFTAVQDSIKEEEEKFKLYLSTSDSGIRLCGDQGHISIPEDPADVVMVSLSVMNDGIVSEANGAMQVAVTKSGDLQTTITVSIETVEGTAEMGSDYVPITRDIIFNEETDYTQIVYVPIKNDECLEYNETFSVRVSSDMSCVIIVTGEVSITIDDDDSAKITLDDSFYKRSEGDGSVDVCVHLKTEIKRDIDFELDANGLTAQEGSDFNSPAVLTGTFVVGGGPYVCFTFNITDDNCVEDKELFGVSLSSSDSYVDVHISSAIITIWDNDYALFNVESDTYFVDEDGGPATLCVVLADGCLERDVVIEFATFEATAEDPDDYQGSASFITFVSGSTTGEREYVNIVIVDDDFKEENESFVFAICAGGDASAHIDDFSANVYIVDEEIVQFSLSVGNAGVVDEDNGVKVVTVSLTGDLKRDVAVKIATMAGTAQGFLDFIPVYTYLIFNEDTPNSQPVPVTILNDVCLEEDIEYFSVVLSSDMDCVEIVNESVTIRIDDDDRAKITLDDSFYKISEDGGYVHVCVELKSDIKRDVGFELSVTDITAQGGSDFISPAVLSGTFTVGGDTEMCFTFNITDDNCVEYKESFEVYLSSSDSYVDVHISPANITIWDNDYALFGIEYDTYFVAENDGPVTLCAELLEGCLEREVIVEYATFDGTAQNSSDYEGHTGLLSFESGSTAGNVDCVDIGIIDDDCKERNESFVFALCAGGDPSVHIDDFYSDVYIIDNDVVQVSLSVGNGGVVDEGNGVMLVTVTLTGDLKTDVTVKIATGAAGTAVAYEDFRPVYQELIFNEETSNTQTVFVTILNDVCLEEDTRVLLCCGN</sequence>
<dbReference type="PANTHER" id="PTHR11878:SF65">
    <property type="entry name" value="NA_CA-EXCHANGE PROTEIN, ISOFORM G"/>
    <property type="match status" value="1"/>
</dbReference>
<dbReference type="GO" id="GO:0030001">
    <property type="term" value="P:metal ion transport"/>
    <property type="evidence" value="ECO:0007669"/>
    <property type="project" value="TreeGrafter"/>
</dbReference>
<dbReference type="SMART" id="SM00237">
    <property type="entry name" value="Calx_beta"/>
    <property type="match status" value="10"/>
</dbReference>
<accession>A0AA35SJN0</accession>
<dbReference type="EMBL" id="CASHTH010002501">
    <property type="protein sequence ID" value="CAI8030779.1"/>
    <property type="molecule type" value="Genomic_DNA"/>
</dbReference>
<evidence type="ECO:0000313" key="7">
    <source>
        <dbReference type="Proteomes" id="UP001174909"/>
    </source>
</evidence>
<dbReference type="SUPFAM" id="SSF141072">
    <property type="entry name" value="CalX-like"/>
    <property type="match status" value="11"/>
</dbReference>
<evidence type="ECO:0000313" key="6">
    <source>
        <dbReference type="EMBL" id="CAI8030779.1"/>
    </source>
</evidence>
<organism evidence="6 7">
    <name type="scientific">Geodia barretti</name>
    <name type="common">Barrett's horny sponge</name>
    <dbReference type="NCBI Taxonomy" id="519541"/>
    <lineage>
        <taxon>Eukaryota</taxon>
        <taxon>Metazoa</taxon>
        <taxon>Porifera</taxon>
        <taxon>Demospongiae</taxon>
        <taxon>Heteroscleromorpha</taxon>
        <taxon>Tetractinellida</taxon>
        <taxon>Astrophorina</taxon>
        <taxon>Geodiidae</taxon>
        <taxon>Geodia</taxon>
    </lineage>
</organism>
<proteinExistence type="predicted"/>
<dbReference type="Proteomes" id="UP001174909">
    <property type="component" value="Unassembled WGS sequence"/>
</dbReference>